<evidence type="ECO:0000313" key="3">
    <source>
        <dbReference type="Proteomes" id="UP000092575"/>
    </source>
</evidence>
<dbReference type="InterPro" id="IPR025395">
    <property type="entry name" value="Phage_tail_terminator-like"/>
</dbReference>
<dbReference type="RefSeq" id="WP_067006702.1">
    <property type="nucleotide sequence ID" value="NZ_CP065728.1"/>
</dbReference>
<dbReference type="AlphaFoldDB" id="A0A1B8QSP5"/>
<gene>
    <name evidence="1" type="ORF">A7456_07365</name>
    <name evidence="2" type="ORF">I6G26_05505</name>
</gene>
<name>A0A1B8QSP5_MORNO</name>
<dbReference type="Gene3D" id="3.30.2000.20">
    <property type="match status" value="1"/>
</dbReference>
<dbReference type="STRING" id="478.A7456_07365"/>
<dbReference type="Proteomes" id="UP000092575">
    <property type="component" value="Unassembled WGS sequence"/>
</dbReference>
<organism evidence="1 3">
    <name type="scientific">Moraxella nonliquefaciens</name>
    <dbReference type="NCBI Taxonomy" id="478"/>
    <lineage>
        <taxon>Bacteria</taxon>
        <taxon>Pseudomonadati</taxon>
        <taxon>Pseudomonadota</taxon>
        <taxon>Gammaproteobacteria</taxon>
        <taxon>Moraxellales</taxon>
        <taxon>Moraxellaceae</taxon>
        <taxon>Moraxella</taxon>
    </lineage>
</organism>
<dbReference type="EMBL" id="CP065728">
    <property type="protein sequence ID" value="QPT45433.1"/>
    <property type="molecule type" value="Genomic_DNA"/>
</dbReference>
<protein>
    <submittedName>
        <fullName evidence="1">Uncharacterized protein</fullName>
    </submittedName>
</protein>
<evidence type="ECO:0000313" key="2">
    <source>
        <dbReference type="EMBL" id="QPT45433.1"/>
    </source>
</evidence>
<proteinExistence type="predicted"/>
<sequence length="129" mass="14357">MNSLEIEQIILTHIATWQHFDPKRLARDNRNIAPPKDGVWGRVSILGGINAIASLSDEPCVLQVGTLVVQLFCAENQGTVKIKTWADSLAHHLKAKQLGRLELLAPSIINVPSIDGIYQINVSVPYRYY</sequence>
<reference evidence="1 3" key="1">
    <citation type="submission" date="2016-05" db="EMBL/GenBank/DDBJ databases">
        <title>Draft genome sequence of Moraxella nonliquefaciens CCUG 348T.</title>
        <authorList>
            <person name="Salva-Serra F."/>
            <person name="Engstrom-Jakobsson H."/>
            <person name="Thorell K."/>
            <person name="Gonzales-Siles L."/>
            <person name="Karlsson R."/>
            <person name="Boulund F."/>
            <person name="Engstrand L."/>
            <person name="Kristiansson E."/>
            <person name="Moore E."/>
        </authorList>
    </citation>
    <scope>NUCLEOTIDE SEQUENCE [LARGE SCALE GENOMIC DNA]</scope>
    <source>
        <strain evidence="1 3">CCUG 348</strain>
    </source>
</reference>
<dbReference type="Proteomes" id="UP000594834">
    <property type="component" value="Chromosome"/>
</dbReference>
<evidence type="ECO:0000313" key="1">
    <source>
        <dbReference type="EMBL" id="OBX87854.1"/>
    </source>
</evidence>
<accession>A0A1B8QSP5</accession>
<dbReference type="Pfam" id="PF13554">
    <property type="entry name" value="Phage_tail_terminator_5"/>
    <property type="match status" value="1"/>
</dbReference>
<evidence type="ECO:0000313" key="4">
    <source>
        <dbReference type="Proteomes" id="UP000594834"/>
    </source>
</evidence>
<reference evidence="2 4" key="2">
    <citation type="submission" date="2020-12" db="EMBL/GenBank/DDBJ databases">
        <title>FDA dAtabase for Regulatory Grade micrObial Sequences (FDA-ARGOS): Supporting development and validation of Infectious Disease Dx tests.</title>
        <authorList>
            <person name="Sproer C."/>
            <person name="Gronow S."/>
            <person name="Severitt S."/>
            <person name="Schroder I."/>
            <person name="Tallon L."/>
            <person name="Sadzewicz L."/>
            <person name="Zhao X."/>
            <person name="Boylan J."/>
            <person name="Ott S."/>
            <person name="Bowen H."/>
            <person name="Vavikolanu K."/>
            <person name="Mehta A."/>
            <person name="Aluvathingal J."/>
            <person name="Nadendla S."/>
            <person name="Lowell S."/>
            <person name="Myers T."/>
            <person name="Yan Y."/>
            <person name="Sichtig H."/>
        </authorList>
    </citation>
    <scope>NUCLEOTIDE SEQUENCE [LARGE SCALE GENOMIC DNA]</scope>
    <source>
        <strain evidence="2 4">FDAARGOS_869</strain>
    </source>
</reference>
<dbReference type="EMBL" id="LXTW01000002">
    <property type="protein sequence ID" value="OBX87854.1"/>
    <property type="molecule type" value="Genomic_DNA"/>
</dbReference>
<keyword evidence="4" id="KW-1185">Reference proteome</keyword>